<evidence type="ECO:0000313" key="3">
    <source>
        <dbReference type="EMBL" id="PPB70035.1"/>
    </source>
</evidence>
<dbReference type="Proteomes" id="UP000239685">
    <property type="component" value="Unassembled WGS sequence"/>
</dbReference>
<protein>
    <submittedName>
        <fullName evidence="2">Predicted ATPase/kinase involved in NAD metabolism</fullName>
    </submittedName>
</protein>
<dbReference type="AlphaFoldDB" id="A0A855N4D7"/>
<comment type="caution">
    <text evidence="3">The sequence shown here is derived from an EMBL/GenBank/DDBJ whole genome shotgun (WGS) entry which is preliminary data.</text>
</comment>
<dbReference type="EMBL" id="NIQP01000014">
    <property type="protein sequence ID" value="PPB70035.1"/>
    <property type="molecule type" value="Genomic_DNA"/>
</dbReference>
<evidence type="ECO:0000313" key="4">
    <source>
        <dbReference type="Proteomes" id="UP000052245"/>
    </source>
</evidence>
<dbReference type="EMBL" id="FAVC01000001">
    <property type="protein sequence ID" value="CUU75094.1"/>
    <property type="molecule type" value="Genomic_DNA"/>
</dbReference>
<evidence type="ECO:0000313" key="5">
    <source>
        <dbReference type="Proteomes" id="UP000239685"/>
    </source>
</evidence>
<gene>
    <name evidence="3" type="ORF">CDQ78_09175</name>
    <name evidence="2" type="ORF">ERS739223_00513</name>
</gene>
<evidence type="ECO:0000313" key="2">
    <source>
        <dbReference type="EMBL" id="CUU75094.1"/>
    </source>
</evidence>
<reference evidence="2 4" key="1">
    <citation type="submission" date="2015-11" db="EMBL/GenBank/DDBJ databases">
        <authorList>
            <consortium name="Pathogen Informatics"/>
        </authorList>
    </citation>
    <scope>NUCLEOTIDE SEQUENCE [LARGE SCALE GENOMIC DNA]</scope>
    <source>
        <strain evidence="2 4">007A-0283</strain>
    </source>
</reference>
<dbReference type="Gene3D" id="3.40.50.300">
    <property type="entry name" value="P-loop containing nucleotide triphosphate hydrolases"/>
    <property type="match status" value="1"/>
</dbReference>
<dbReference type="SUPFAM" id="SSF52540">
    <property type="entry name" value="P-loop containing nucleoside triphosphate hydrolases"/>
    <property type="match status" value="1"/>
</dbReference>
<proteinExistence type="predicted"/>
<reference evidence="3 5" key="2">
    <citation type="submission" date="2017-06" db="EMBL/GenBank/DDBJ databases">
        <title>Updating the genomic taxonomy and epidemiology of Campylobacter hyointestinalis; discovery in New Zealand farmed ruminants.</title>
        <authorList>
            <person name="Wilkinson D.A."/>
            <person name="Fayaz A."/>
            <person name="Biggs P.J."/>
            <person name="Midwinter A.C."/>
        </authorList>
    </citation>
    <scope>NUCLEOTIDE SEQUENCE [LARGE SCALE GENOMIC DNA]</scope>
    <source>
        <strain evidence="3 5">S1614a</strain>
    </source>
</reference>
<organism evidence="3 5">
    <name type="scientific">Campylobacter hyointestinalis subsp. hyointestinalis</name>
    <dbReference type="NCBI Taxonomy" id="91352"/>
    <lineage>
        <taxon>Bacteria</taxon>
        <taxon>Pseudomonadati</taxon>
        <taxon>Campylobacterota</taxon>
        <taxon>Epsilonproteobacteria</taxon>
        <taxon>Campylobacterales</taxon>
        <taxon>Campylobacteraceae</taxon>
        <taxon>Campylobacter</taxon>
    </lineage>
</organism>
<accession>A0A855N4D7</accession>
<dbReference type="RefSeq" id="WP_059442981.1">
    <property type="nucleotide sequence ID" value="NZ_FAVC01000001.1"/>
</dbReference>
<sequence length="195" mass="22920">MNKLVINIYGSPGAGKSTLAKNLKKYMREKRIDVGLISEFATELIENNQKEKLKDQPYVTKGQMLNIAKVLKEHDIAISDSPIELGKFYCDPRDEQRTNELIKKCKNMYKSINFFLKFDEQAKQDYTMESRVHTYAQSQKLQERMLTSSILRDEMFMIIDRNTQIKEVLKMIEKSKQWKEHQNQNKGLELCKTQS</sequence>
<dbReference type="Proteomes" id="UP000052245">
    <property type="component" value="Unassembled WGS sequence"/>
</dbReference>
<feature type="domain" description="NadR/Ttd14 AAA" evidence="1">
    <location>
        <begin position="6"/>
        <end position="146"/>
    </location>
</feature>
<dbReference type="InterPro" id="IPR038727">
    <property type="entry name" value="NadR/Ttd14_AAA_dom"/>
</dbReference>
<name>A0A855N4D7_CAMHY</name>
<dbReference type="InterPro" id="IPR027417">
    <property type="entry name" value="P-loop_NTPase"/>
</dbReference>
<dbReference type="Pfam" id="PF13521">
    <property type="entry name" value="AAA_28"/>
    <property type="match status" value="1"/>
</dbReference>
<evidence type="ECO:0000259" key="1">
    <source>
        <dbReference type="Pfam" id="PF13521"/>
    </source>
</evidence>